<dbReference type="RefSeq" id="WP_343802820.1">
    <property type="nucleotide sequence ID" value="NZ_BAAADJ010000062.1"/>
</dbReference>
<keyword evidence="5 17" id="KW-1003">Cell membrane</keyword>
<evidence type="ECO:0000256" key="10">
    <source>
        <dbReference type="ARBA" id="ARBA00022989"/>
    </source>
</evidence>
<keyword evidence="7 17" id="KW-0378">Hydrolase</keyword>
<sequence>MEELMILLKYAFLGALQGFTEPIPISSSGHLVLAQELLGITVPDNDFSFEVLMNFASLLAVLLIYRKDLMRIAVNGGSFVTKREKENKDDFMMIVYLVLATIPAGVIGLLFEDAISSHFRGITPIAVALLVTGLALWLIRNLKGRKGDRNLTWKDALIVGFAQAVALIPGISRSGATIVAAMGIGMKRETALRFSFLLYIPVSLGTIVLKITDIDFGEMLIPYIIAFLLSLGLSYFSLKWFMGIMERGNLKYFAYYCFAIGLFILFFL</sequence>
<dbReference type="EC" id="3.6.1.27" evidence="3 17"/>
<evidence type="ECO:0000256" key="12">
    <source>
        <dbReference type="ARBA" id="ARBA00023251"/>
    </source>
</evidence>
<evidence type="ECO:0000256" key="16">
    <source>
        <dbReference type="ARBA" id="ARBA00047594"/>
    </source>
</evidence>
<evidence type="ECO:0000256" key="2">
    <source>
        <dbReference type="ARBA" id="ARBA00010621"/>
    </source>
</evidence>
<evidence type="ECO:0000313" key="19">
    <source>
        <dbReference type="Proteomes" id="UP001500782"/>
    </source>
</evidence>
<feature type="transmembrane region" description="Helical" evidence="17">
    <location>
        <begin position="191"/>
        <end position="208"/>
    </location>
</feature>
<gene>
    <name evidence="17" type="primary">uppP</name>
    <name evidence="18" type="ORF">GCM10008967_38310</name>
</gene>
<evidence type="ECO:0000313" key="18">
    <source>
        <dbReference type="EMBL" id="GAA0344214.1"/>
    </source>
</evidence>
<dbReference type="Proteomes" id="UP001500782">
    <property type="component" value="Unassembled WGS sequence"/>
</dbReference>
<comment type="caution">
    <text evidence="18">The sequence shown here is derived from an EMBL/GenBank/DDBJ whole genome shotgun (WGS) entry which is preliminary data.</text>
</comment>
<dbReference type="EMBL" id="BAAADJ010000062">
    <property type="protein sequence ID" value="GAA0344214.1"/>
    <property type="molecule type" value="Genomic_DNA"/>
</dbReference>
<evidence type="ECO:0000256" key="9">
    <source>
        <dbReference type="ARBA" id="ARBA00022984"/>
    </source>
</evidence>
<feature type="transmembrane region" description="Helical" evidence="17">
    <location>
        <begin position="250"/>
        <end position="267"/>
    </location>
</feature>
<evidence type="ECO:0000256" key="15">
    <source>
        <dbReference type="ARBA" id="ARBA00032932"/>
    </source>
</evidence>
<comment type="miscellaneous">
    <text evidence="17">Bacitracin is thought to be involved in the inhibition of peptidoglycan synthesis by sequestering undecaprenyl diphosphate, thereby reducing the pool of lipid carrier available.</text>
</comment>
<evidence type="ECO:0000256" key="7">
    <source>
        <dbReference type="ARBA" id="ARBA00022801"/>
    </source>
</evidence>
<keyword evidence="11 17" id="KW-0472">Membrane</keyword>
<evidence type="ECO:0000256" key="17">
    <source>
        <dbReference type="HAMAP-Rule" id="MF_01006"/>
    </source>
</evidence>
<evidence type="ECO:0000256" key="5">
    <source>
        <dbReference type="ARBA" id="ARBA00022475"/>
    </source>
</evidence>
<comment type="similarity">
    <text evidence="2 17">Belongs to the UppP family.</text>
</comment>
<protein>
    <recommendedName>
        <fullName evidence="4 17">Undecaprenyl-diphosphatase</fullName>
        <ecNumber evidence="3 17">3.6.1.27</ecNumber>
    </recommendedName>
    <alternativeName>
        <fullName evidence="15 17">Bacitracin resistance protein</fullName>
    </alternativeName>
    <alternativeName>
        <fullName evidence="14 17">Undecaprenyl pyrophosphate phosphatase</fullName>
    </alternativeName>
</protein>
<feature type="transmembrane region" description="Helical" evidence="17">
    <location>
        <begin position="47"/>
        <end position="65"/>
    </location>
</feature>
<keyword evidence="19" id="KW-1185">Reference proteome</keyword>
<dbReference type="PANTHER" id="PTHR30622:SF2">
    <property type="entry name" value="UNDECAPRENYL-DIPHOSPHATASE"/>
    <property type="match status" value="1"/>
</dbReference>
<evidence type="ECO:0000256" key="1">
    <source>
        <dbReference type="ARBA" id="ARBA00004651"/>
    </source>
</evidence>
<evidence type="ECO:0000256" key="8">
    <source>
        <dbReference type="ARBA" id="ARBA00022960"/>
    </source>
</evidence>
<dbReference type="Pfam" id="PF02673">
    <property type="entry name" value="BacA"/>
    <property type="match status" value="1"/>
</dbReference>
<evidence type="ECO:0000256" key="13">
    <source>
        <dbReference type="ARBA" id="ARBA00023316"/>
    </source>
</evidence>
<dbReference type="PANTHER" id="PTHR30622">
    <property type="entry name" value="UNDECAPRENYL-DIPHOSPHATASE"/>
    <property type="match status" value="1"/>
</dbReference>
<accession>A0ABP3GIF1</accession>
<keyword evidence="9 17" id="KW-0573">Peptidoglycan synthesis</keyword>
<evidence type="ECO:0000256" key="11">
    <source>
        <dbReference type="ARBA" id="ARBA00023136"/>
    </source>
</evidence>
<evidence type="ECO:0000256" key="14">
    <source>
        <dbReference type="ARBA" id="ARBA00032707"/>
    </source>
</evidence>
<keyword evidence="10 17" id="KW-1133">Transmembrane helix</keyword>
<reference evidence="19" key="1">
    <citation type="journal article" date="2019" name="Int. J. Syst. Evol. Microbiol.">
        <title>The Global Catalogue of Microorganisms (GCM) 10K type strain sequencing project: providing services to taxonomists for standard genome sequencing and annotation.</title>
        <authorList>
            <consortium name="The Broad Institute Genomics Platform"/>
            <consortium name="The Broad Institute Genome Sequencing Center for Infectious Disease"/>
            <person name="Wu L."/>
            <person name="Ma J."/>
        </authorList>
    </citation>
    <scope>NUCLEOTIDE SEQUENCE [LARGE SCALE GENOMIC DNA]</scope>
    <source>
        <strain evidence="19">JCM 9731</strain>
    </source>
</reference>
<keyword evidence="13 17" id="KW-0961">Cell wall biogenesis/degradation</keyword>
<evidence type="ECO:0000256" key="3">
    <source>
        <dbReference type="ARBA" id="ARBA00012374"/>
    </source>
</evidence>
<dbReference type="InterPro" id="IPR003824">
    <property type="entry name" value="UppP"/>
</dbReference>
<keyword evidence="6 17" id="KW-0812">Transmembrane</keyword>
<organism evidence="18 19">
    <name type="scientific">Bacillus carboniphilus</name>
    <dbReference type="NCBI Taxonomy" id="86663"/>
    <lineage>
        <taxon>Bacteria</taxon>
        <taxon>Bacillati</taxon>
        <taxon>Bacillota</taxon>
        <taxon>Bacilli</taxon>
        <taxon>Bacillales</taxon>
        <taxon>Bacillaceae</taxon>
        <taxon>Bacillus</taxon>
    </lineage>
</organism>
<name>A0ABP3GIF1_9BACI</name>
<feature type="transmembrane region" description="Helical" evidence="17">
    <location>
        <begin position="220"/>
        <end position="238"/>
    </location>
</feature>
<comment type="catalytic activity">
    <reaction evidence="16 17">
        <text>di-trans,octa-cis-undecaprenyl diphosphate + H2O = di-trans,octa-cis-undecaprenyl phosphate + phosphate + H(+)</text>
        <dbReference type="Rhea" id="RHEA:28094"/>
        <dbReference type="ChEBI" id="CHEBI:15377"/>
        <dbReference type="ChEBI" id="CHEBI:15378"/>
        <dbReference type="ChEBI" id="CHEBI:43474"/>
        <dbReference type="ChEBI" id="CHEBI:58405"/>
        <dbReference type="ChEBI" id="CHEBI:60392"/>
        <dbReference type="EC" id="3.6.1.27"/>
    </reaction>
</comment>
<keyword evidence="12 17" id="KW-0046">Antibiotic resistance</keyword>
<feature type="transmembrane region" description="Helical" evidence="17">
    <location>
        <begin position="91"/>
        <end position="111"/>
    </location>
</feature>
<evidence type="ECO:0000256" key="4">
    <source>
        <dbReference type="ARBA" id="ARBA00021581"/>
    </source>
</evidence>
<dbReference type="HAMAP" id="MF_01006">
    <property type="entry name" value="Undec_diphosphatase"/>
    <property type="match status" value="1"/>
</dbReference>
<feature type="transmembrane region" description="Helical" evidence="17">
    <location>
        <begin position="117"/>
        <end position="139"/>
    </location>
</feature>
<comment type="function">
    <text evidence="17">Catalyzes the dephosphorylation of undecaprenyl diphosphate (UPP). Confers resistance to bacitracin.</text>
</comment>
<comment type="subcellular location">
    <subcellularLocation>
        <location evidence="1 17">Cell membrane</location>
        <topology evidence="1 17">Multi-pass membrane protein</topology>
    </subcellularLocation>
</comment>
<keyword evidence="8 17" id="KW-0133">Cell shape</keyword>
<proteinExistence type="inferred from homology"/>
<evidence type="ECO:0000256" key="6">
    <source>
        <dbReference type="ARBA" id="ARBA00022692"/>
    </source>
</evidence>